<protein>
    <recommendedName>
        <fullName evidence="6">NAD-dependent epimerase/dehydratase domain-containing protein</fullName>
    </recommendedName>
</protein>
<dbReference type="PANTHER" id="PTHR43574">
    <property type="entry name" value="EPIMERASE-RELATED"/>
    <property type="match status" value="1"/>
</dbReference>
<evidence type="ECO:0000256" key="3">
    <source>
        <dbReference type="SAM" id="MobiDB-lite"/>
    </source>
</evidence>
<dbReference type="RefSeq" id="XP_013895813.1">
    <property type="nucleotide sequence ID" value="XM_014040359.1"/>
</dbReference>
<dbReference type="AlphaFoldDB" id="A0A0D2KM30"/>
<dbReference type="Proteomes" id="UP000054498">
    <property type="component" value="Unassembled WGS sequence"/>
</dbReference>
<evidence type="ECO:0000256" key="1">
    <source>
        <dbReference type="ARBA" id="ARBA00007637"/>
    </source>
</evidence>
<dbReference type="OrthoDB" id="674948at2759"/>
<organism evidence="4 5">
    <name type="scientific">Monoraphidium neglectum</name>
    <dbReference type="NCBI Taxonomy" id="145388"/>
    <lineage>
        <taxon>Eukaryota</taxon>
        <taxon>Viridiplantae</taxon>
        <taxon>Chlorophyta</taxon>
        <taxon>core chlorophytes</taxon>
        <taxon>Chlorophyceae</taxon>
        <taxon>CS clade</taxon>
        <taxon>Sphaeropleales</taxon>
        <taxon>Selenastraceae</taxon>
        <taxon>Monoraphidium</taxon>
    </lineage>
</organism>
<dbReference type="STRING" id="145388.A0A0D2KM30"/>
<dbReference type="Gene3D" id="3.40.50.720">
    <property type="entry name" value="NAD(P)-binding Rossmann-like Domain"/>
    <property type="match status" value="1"/>
</dbReference>
<reference evidence="4 5" key="1">
    <citation type="journal article" date="2013" name="BMC Genomics">
        <title>Reconstruction of the lipid metabolism for the microalga Monoraphidium neglectum from its genome sequence reveals characteristics suitable for biofuel production.</title>
        <authorList>
            <person name="Bogen C."/>
            <person name="Al-Dilaimi A."/>
            <person name="Albersmeier A."/>
            <person name="Wichmann J."/>
            <person name="Grundmann M."/>
            <person name="Rupp O."/>
            <person name="Lauersen K.J."/>
            <person name="Blifernez-Klassen O."/>
            <person name="Kalinowski J."/>
            <person name="Goesmann A."/>
            <person name="Mussgnug J.H."/>
            <person name="Kruse O."/>
        </authorList>
    </citation>
    <scope>NUCLEOTIDE SEQUENCE [LARGE SCALE GENOMIC DNA]</scope>
    <source>
        <strain evidence="4 5">SAG 48.87</strain>
    </source>
</reference>
<accession>A0A0D2KM30</accession>
<comment type="similarity">
    <text evidence="1">Belongs to the NAD(P)-dependent epimerase/dehydratase family.</text>
</comment>
<feature type="non-terminal residue" evidence="4">
    <location>
        <position position="279"/>
    </location>
</feature>
<feature type="region of interest" description="Disordered" evidence="3">
    <location>
        <begin position="41"/>
        <end position="63"/>
    </location>
</feature>
<evidence type="ECO:0008006" key="6">
    <source>
        <dbReference type="Google" id="ProtNLM"/>
    </source>
</evidence>
<dbReference type="InterPro" id="IPR036291">
    <property type="entry name" value="NAD(P)-bd_dom_sf"/>
</dbReference>
<name>A0A0D2KM30_9CHLO</name>
<keyword evidence="5" id="KW-1185">Reference proteome</keyword>
<proteinExistence type="inferred from homology"/>
<keyword evidence="2" id="KW-0520">NAD</keyword>
<dbReference type="KEGG" id="mng:MNEG_11167"/>
<sequence>MAAAGASSSDLLIVGPGVLGSYAGKLWLESFPGATVVAQTNTEGSHDRLKSLGLTPRTRDQAGDSRKFSHVLFAAPPSGSEDYPAEVAAAAQLWDGTGSFVFTSSMSVCAAEDGSEVSEERCPLVPQGKSPSTDRLLAAEAAALAAGGNVLRLVGLYHAQRGPHTFFIKQGEVARYGGYTVNMLHYQDAAGLAAAILRGDGAADGAYRGRVFVGADNHPLTFQEMVDACFASGLFSGAVNFTAPAPVGGVGLGKRVNNNVTRQQLGWAPEFSSFREFFT</sequence>
<dbReference type="SUPFAM" id="SSF51735">
    <property type="entry name" value="NAD(P)-binding Rossmann-fold domains"/>
    <property type="match status" value="1"/>
</dbReference>
<dbReference type="GeneID" id="25728402"/>
<evidence type="ECO:0000256" key="2">
    <source>
        <dbReference type="ARBA" id="ARBA00023027"/>
    </source>
</evidence>
<evidence type="ECO:0000313" key="5">
    <source>
        <dbReference type="Proteomes" id="UP000054498"/>
    </source>
</evidence>
<evidence type="ECO:0000313" key="4">
    <source>
        <dbReference type="EMBL" id="KIY96793.1"/>
    </source>
</evidence>
<gene>
    <name evidence="4" type="ORF">MNEG_11167</name>
</gene>
<dbReference type="EMBL" id="KK102842">
    <property type="protein sequence ID" value="KIY96793.1"/>
    <property type="molecule type" value="Genomic_DNA"/>
</dbReference>